<dbReference type="SUPFAM" id="SSF52047">
    <property type="entry name" value="RNI-like"/>
    <property type="match status" value="1"/>
</dbReference>
<sequence length="69" mass="7384">QAAVRLPNLQMLNLSGSELTADVAEKLVMLWSENEINKATLNISTNNLSDAFGGIRELAEDLGGRVDVG</sequence>
<keyword evidence="2" id="KW-1185">Reference proteome</keyword>
<name>A0AAN5CG79_9BILA</name>
<dbReference type="Gene3D" id="3.80.10.10">
    <property type="entry name" value="Ribonuclease Inhibitor"/>
    <property type="match status" value="1"/>
</dbReference>
<dbReference type="AlphaFoldDB" id="A0AAN5CG79"/>
<organism evidence="1 2">
    <name type="scientific">Pristionchus mayeri</name>
    <dbReference type="NCBI Taxonomy" id="1317129"/>
    <lineage>
        <taxon>Eukaryota</taxon>
        <taxon>Metazoa</taxon>
        <taxon>Ecdysozoa</taxon>
        <taxon>Nematoda</taxon>
        <taxon>Chromadorea</taxon>
        <taxon>Rhabditida</taxon>
        <taxon>Rhabditina</taxon>
        <taxon>Diplogasteromorpha</taxon>
        <taxon>Diplogasteroidea</taxon>
        <taxon>Neodiplogasteridae</taxon>
        <taxon>Pristionchus</taxon>
    </lineage>
</organism>
<reference evidence="2" key="1">
    <citation type="submission" date="2022-10" db="EMBL/GenBank/DDBJ databases">
        <title>Genome assembly of Pristionchus species.</title>
        <authorList>
            <person name="Yoshida K."/>
            <person name="Sommer R.J."/>
        </authorList>
    </citation>
    <scope>NUCLEOTIDE SEQUENCE [LARGE SCALE GENOMIC DNA]</scope>
    <source>
        <strain evidence="2">RS5460</strain>
    </source>
</reference>
<feature type="non-terminal residue" evidence="1">
    <location>
        <position position="69"/>
    </location>
</feature>
<dbReference type="EMBL" id="BTRK01000003">
    <property type="protein sequence ID" value="GMR41076.1"/>
    <property type="molecule type" value="Genomic_DNA"/>
</dbReference>
<comment type="caution">
    <text evidence="1">The sequence shown here is derived from an EMBL/GenBank/DDBJ whole genome shotgun (WGS) entry which is preliminary data.</text>
</comment>
<dbReference type="InterPro" id="IPR032675">
    <property type="entry name" value="LRR_dom_sf"/>
</dbReference>
<feature type="non-terminal residue" evidence="1">
    <location>
        <position position="1"/>
    </location>
</feature>
<dbReference type="Proteomes" id="UP001328107">
    <property type="component" value="Unassembled WGS sequence"/>
</dbReference>
<proteinExistence type="predicted"/>
<protein>
    <submittedName>
        <fullName evidence="1">Uncharacterized protein</fullName>
    </submittedName>
</protein>
<evidence type="ECO:0000313" key="2">
    <source>
        <dbReference type="Proteomes" id="UP001328107"/>
    </source>
</evidence>
<accession>A0AAN5CG79</accession>
<gene>
    <name evidence="1" type="ORF">PMAYCL1PPCAC_11271</name>
</gene>
<evidence type="ECO:0000313" key="1">
    <source>
        <dbReference type="EMBL" id="GMR41076.1"/>
    </source>
</evidence>